<name>A0ABU7ARU6_9TELE</name>
<feature type="region of interest" description="Disordered" evidence="1">
    <location>
        <begin position="68"/>
        <end position="87"/>
    </location>
</feature>
<accession>A0ABU7ARU6</accession>
<evidence type="ECO:0000256" key="1">
    <source>
        <dbReference type="SAM" id="MobiDB-lite"/>
    </source>
</evidence>
<proteinExistence type="predicted"/>
<protein>
    <submittedName>
        <fullName evidence="3">Uncharacterized protein</fullName>
    </submittedName>
</protein>
<dbReference type="EMBL" id="JAHUTI010029515">
    <property type="protein sequence ID" value="MED6240966.1"/>
    <property type="molecule type" value="Genomic_DNA"/>
</dbReference>
<gene>
    <name evidence="3" type="ORF">ATANTOWER_001384</name>
</gene>
<reference evidence="3 4" key="1">
    <citation type="submission" date="2021-07" db="EMBL/GenBank/DDBJ databases">
        <authorList>
            <person name="Palmer J.M."/>
        </authorList>
    </citation>
    <scope>NUCLEOTIDE SEQUENCE [LARGE SCALE GENOMIC DNA]</scope>
    <source>
        <strain evidence="3 4">AT_MEX2019</strain>
        <tissue evidence="3">Muscle</tissue>
    </source>
</reference>
<keyword evidence="2" id="KW-0812">Transmembrane</keyword>
<dbReference type="Proteomes" id="UP001345963">
    <property type="component" value="Unassembled WGS sequence"/>
</dbReference>
<feature type="transmembrane region" description="Helical" evidence="2">
    <location>
        <begin position="139"/>
        <end position="161"/>
    </location>
</feature>
<keyword evidence="2" id="KW-0472">Membrane</keyword>
<sequence length="309" mass="33913">MRPPEEMGCKKRLILALKDSHSSKRFLFIGFLLSLESMKQIKLDFTSVTAFMDINDSALVIDVSHSKGLPASPPQAEPRTSELVSPTPSGQCSRFQHFYWTLQFRADSTSPTPPGGGGGVVGGDRAEGGLREKKVVQELWFIVVMAAIALLLLAIVLGVMLHRALNKPPLTRERPPLVALPMQKRSPMAVYPPSNSVLFDTVPDTTGFSSSVTLKGFSMKVEEILEAKCEPAEDIDTGDELGILSVNSLRRSISQVIDGKSLAEDDDVWDPNISAHDSGMFMDDEEFVDTIKGFSTVRKEHTMFTDTNL</sequence>
<comment type="caution">
    <text evidence="3">The sequence shown here is derived from an EMBL/GenBank/DDBJ whole genome shotgun (WGS) entry which is preliminary data.</text>
</comment>
<evidence type="ECO:0000313" key="4">
    <source>
        <dbReference type="Proteomes" id="UP001345963"/>
    </source>
</evidence>
<evidence type="ECO:0000313" key="3">
    <source>
        <dbReference type="EMBL" id="MED6240966.1"/>
    </source>
</evidence>
<evidence type="ECO:0000256" key="2">
    <source>
        <dbReference type="SAM" id="Phobius"/>
    </source>
</evidence>
<organism evidence="3 4">
    <name type="scientific">Ataeniobius toweri</name>
    <dbReference type="NCBI Taxonomy" id="208326"/>
    <lineage>
        <taxon>Eukaryota</taxon>
        <taxon>Metazoa</taxon>
        <taxon>Chordata</taxon>
        <taxon>Craniata</taxon>
        <taxon>Vertebrata</taxon>
        <taxon>Euteleostomi</taxon>
        <taxon>Actinopterygii</taxon>
        <taxon>Neopterygii</taxon>
        <taxon>Teleostei</taxon>
        <taxon>Neoteleostei</taxon>
        <taxon>Acanthomorphata</taxon>
        <taxon>Ovalentaria</taxon>
        <taxon>Atherinomorphae</taxon>
        <taxon>Cyprinodontiformes</taxon>
        <taxon>Goodeidae</taxon>
        <taxon>Ataeniobius</taxon>
    </lineage>
</organism>
<keyword evidence="4" id="KW-1185">Reference proteome</keyword>
<keyword evidence="2" id="KW-1133">Transmembrane helix</keyword>